<proteinExistence type="predicted"/>
<dbReference type="EMBL" id="JAICCF010000001">
    <property type="protein sequence ID" value="MBW8683502.1"/>
    <property type="molecule type" value="Genomic_DNA"/>
</dbReference>
<gene>
    <name evidence="1" type="ORF">K1Y79_04070</name>
</gene>
<evidence type="ECO:0000313" key="2">
    <source>
        <dbReference type="Proteomes" id="UP000812961"/>
    </source>
</evidence>
<dbReference type="RefSeq" id="WP_220248721.1">
    <property type="nucleotide sequence ID" value="NZ_JAICCF010000001.1"/>
</dbReference>
<comment type="caution">
    <text evidence="1">The sequence shown here is derived from an EMBL/GenBank/DDBJ whole genome shotgun (WGS) entry which is preliminary data.</text>
</comment>
<organism evidence="1 2">
    <name type="scientific">Chitinophaga rhizophila</name>
    <dbReference type="NCBI Taxonomy" id="2866212"/>
    <lineage>
        <taxon>Bacteria</taxon>
        <taxon>Pseudomonadati</taxon>
        <taxon>Bacteroidota</taxon>
        <taxon>Chitinophagia</taxon>
        <taxon>Chitinophagales</taxon>
        <taxon>Chitinophagaceae</taxon>
        <taxon>Chitinophaga</taxon>
    </lineage>
</organism>
<accession>A0ABS7G767</accession>
<evidence type="ECO:0000313" key="1">
    <source>
        <dbReference type="EMBL" id="MBW8683502.1"/>
    </source>
</evidence>
<sequence length="104" mass="12166">MKYTQAVYVQHHFYDYMPIDRYASYKKVHLDFVIQEIAARNIDVIAVGTEATLMVNFARYKDFRFQWWKRGAAGTALLLVKQSLGIANESISVIWQDMPFNNNL</sequence>
<dbReference type="Proteomes" id="UP000812961">
    <property type="component" value="Unassembled WGS sequence"/>
</dbReference>
<name>A0ABS7G767_9BACT</name>
<keyword evidence="2" id="KW-1185">Reference proteome</keyword>
<protein>
    <submittedName>
        <fullName evidence="1">Uncharacterized protein</fullName>
    </submittedName>
</protein>
<reference evidence="1 2" key="1">
    <citation type="submission" date="2021-08" db="EMBL/GenBank/DDBJ databases">
        <title>The genome sequence of Chitinophaga sp. B61.</title>
        <authorList>
            <person name="Zhang X."/>
        </authorList>
    </citation>
    <scope>NUCLEOTIDE SEQUENCE [LARGE SCALE GENOMIC DNA]</scope>
    <source>
        <strain evidence="1 2">B61</strain>
    </source>
</reference>